<proteinExistence type="predicted"/>
<gene>
    <name evidence="2" type="ORF">GGR04_002997</name>
</gene>
<dbReference type="Gene3D" id="3.10.490.10">
    <property type="entry name" value="Gamma-glutamyl cyclotransferase-like"/>
    <property type="match status" value="1"/>
</dbReference>
<accession>A0A7W6H5X2</accession>
<dbReference type="CDD" id="cd06661">
    <property type="entry name" value="GGCT_like"/>
    <property type="match status" value="1"/>
</dbReference>
<keyword evidence="3" id="KW-1185">Reference proteome</keyword>
<dbReference type="AlphaFoldDB" id="A0A7W6H5X2"/>
<sequence length="219" mass="24472">MADRGEGSDPIHEDDPDLVRLAREGRVVAYFGYGSLVNRLTLRTRFLGIRRATVSGWRRAWMRRASPNMALLSVRPEEGAETQGVVVYDHADHLPSVDEREAAYVRRVVPLPWIAIEHAPVAEVPLFIYEASPEEPDAAELGATIMQSYLDAVLQGFASLYGELGLRRFVEETEGFETAILRDRAAPLYPRSVALSLTEAELFDDLVIRRGARFVDFAG</sequence>
<evidence type="ECO:0000313" key="2">
    <source>
        <dbReference type="EMBL" id="MBB3999138.1"/>
    </source>
</evidence>
<dbReference type="RefSeq" id="WP_183200695.1">
    <property type="nucleotide sequence ID" value="NZ_JACIEK010000008.1"/>
</dbReference>
<feature type="domain" description="Gamma-glutamylcyclotransferase AIG2-like" evidence="1">
    <location>
        <begin position="30"/>
        <end position="131"/>
    </location>
</feature>
<name>A0A7W6H5X2_9HYPH</name>
<evidence type="ECO:0000259" key="1">
    <source>
        <dbReference type="Pfam" id="PF06094"/>
    </source>
</evidence>
<protein>
    <recommendedName>
        <fullName evidence="1">Gamma-glutamylcyclotransferase AIG2-like domain-containing protein</fullName>
    </recommendedName>
</protein>
<reference evidence="2 3" key="1">
    <citation type="submission" date="2020-08" db="EMBL/GenBank/DDBJ databases">
        <title>Genomic Encyclopedia of Type Strains, Phase IV (KMG-IV): sequencing the most valuable type-strain genomes for metagenomic binning, comparative biology and taxonomic classification.</title>
        <authorList>
            <person name="Goeker M."/>
        </authorList>
    </citation>
    <scope>NUCLEOTIDE SEQUENCE [LARGE SCALE GENOMIC DNA]</scope>
    <source>
        <strain evidence="2 3">DSM 102238</strain>
    </source>
</reference>
<comment type="caution">
    <text evidence="2">The sequence shown here is derived from an EMBL/GenBank/DDBJ whole genome shotgun (WGS) entry which is preliminary data.</text>
</comment>
<dbReference type="InterPro" id="IPR009288">
    <property type="entry name" value="AIG2-like_dom"/>
</dbReference>
<dbReference type="InterPro" id="IPR036568">
    <property type="entry name" value="GGCT-like_sf"/>
</dbReference>
<dbReference type="SUPFAM" id="SSF110857">
    <property type="entry name" value="Gamma-glutamyl cyclotransferase-like"/>
    <property type="match status" value="1"/>
</dbReference>
<dbReference type="Pfam" id="PF06094">
    <property type="entry name" value="GGACT"/>
    <property type="match status" value="1"/>
</dbReference>
<dbReference type="InterPro" id="IPR013024">
    <property type="entry name" value="GGCT-like"/>
</dbReference>
<dbReference type="Proteomes" id="UP000542776">
    <property type="component" value="Unassembled WGS sequence"/>
</dbReference>
<dbReference type="EMBL" id="JACIEK010000008">
    <property type="protein sequence ID" value="MBB3999138.1"/>
    <property type="molecule type" value="Genomic_DNA"/>
</dbReference>
<organism evidence="2 3">
    <name type="scientific">Aureimonas pseudogalii</name>
    <dbReference type="NCBI Taxonomy" id="1744844"/>
    <lineage>
        <taxon>Bacteria</taxon>
        <taxon>Pseudomonadati</taxon>
        <taxon>Pseudomonadota</taxon>
        <taxon>Alphaproteobacteria</taxon>
        <taxon>Hyphomicrobiales</taxon>
        <taxon>Aurantimonadaceae</taxon>
        <taxon>Aureimonas</taxon>
    </lineage>
</organism>
<evidence type="ECO:0000313" key="3">
    <source>
        <dbReference type="Proteomes" id="UP000542776"/>
    </source>
</evidence>